<comment type="caution">
    <text evidence="3">The sequence shown here is derived from an EMBL/GenBank/DDBJ whole genome shotgun (WGS) entry which is preliminary data.</text>
</comment>
<feature type="compositionally biased region" description="Pro residues" evidence="1">
    <location>
        <begin position="368"/>
        <end position="377"/>
    </location>
</feature>
<evidence type="ECO:0000256" key="1">
    <source>
        <dbReference type="SAM" id="MobiDB-lite"/>
    </source>
</evidence>
<name>A0ABR3XUA0_9EURO</name>
<feature type="compositionally biased region" description="Basic residues" evidence="1">
    <location>
        <begin position="179"/>
        <end position="188"/>
    </location>
</feature>
<feature type="region of interest" description="Disordered" evidence="1">
    <location>
        <begin position="128"/>
        <end position="411"/>
    </location>
</feature>
<feature type="compositionally biased region" description="Basic and acidic residues" evidence="1">
    <location>
        <begin position="128"/>
        <end position="138"/>
    </location>
</feature>
<dbReference type="Proteomes" id="UP001583193">
    <property type="component" value="Unassembled WGS sequence"/>
</dbReference>
<sequence length="420" mass="47890">MARFNQPTLLSLLGLFLGLLSQSNAAPAPRVTRDVDVESESYQRHRPPGFHHGYPPFPPTLKVREESAEGSVDNADAPSGWFYKHSLDDSVSEDKIDSTDAENGRKAVFLNYREPLERRGWFYEHSLDDSAEEQKTDSTDVEDGGPRPIADYATYRLDPPSPRALAARSDDEASDDEHHRHRHHHHHPPTLAARSEDQIEEDEHHHHHPPPPHHPPTLAARSEDEIEGDEHHHHHHHHHPPTLAVRSEDDIEEDEHHRHHHHHHHPPTLVVRSEDESEEDEHRHHHHRPPPPHHPPTLAVRSEDEIEGDEHHRHHHHHHPPTLAVRSEEEVSTDYPKDPGPGWRPVPIEFPSGPDNLEARNDKEDLKWPPPPPPGIGYPPKDKAVAGASDGQEINARGEDDAQDPEFYIPPNCHEYGCPP</sequence>
<feature type="signal peptide" evidence="2">
    <location>
        <begin position="1"/>
        <end position="25"/>
    </location>
</feature>
<evidence type="ECO:0000313" key="3">
    <source>
        <dbReference type="EMBL" id="KAL1879576.1"/>
    </source>
</evidence>
<keyword evidence="4" id="KW-1185">Reference proteome</keyword>
<feature type="compositionally biased region" description="Basic residues" evidence="1">
    <location>
        <begin position="257"/>
        <end position="266"/>
    </location>
</feature>
<feature type="region of interest" description="Disordered" evidence="1">
    <location>
        <begin position="37"/>
        <end position="56"/>
    </location>
</feature>
<feature type="compositionally biased region" description="Basic and acidic residues" evidence="1">
    <location>
        <begin position="357"/>
        <end position="367"/>
    </location>
</feature>
<protein>
    <submittedName>
        <fullName evidence="3">Uncharacterized protein</fullName>
    </submittedName>
</protein>
<evidence type="ECO:0000256" key="2">
    <source>
        <dbReference type="SAM" id="SignalP"/>
    </source>
</evidence>
<keyword evidence="2" id="KW-0732">Signal</keyword>
<dbReference type="EMBL" id="JAVDPF010000010">
    <property type="protein sequence ID" value="KAL1879576.1"/>
    <property type="molecule type" value="Genomic_DNA"/>
</dbReference>
<feature type="chain" id="PRO_5045713546" evidence="2">
    <location>
        <begin position="26"/>
        <end position="420"/>
    </location>
</feature>
<accession>A0ABR3XUA0</accession>
<reference evidence="3 4" key="1">
    <citation type="journal article" date="2024" name="IMA Fungus">
        <title>IMA Genome - F19 : A genome assembly and annotation guide to empower mycologists, including annotated draft genome sequences of Ceratocystis pirilliformis, Diaporthe australafricana, Fusarium ophioides, Paecilomyces lecythidis, and Sporothrix stenoceras.</title>
        <authorList>
            <person name="Aylward J."/>
            <person name="Wilson A.M."/>
            <person name="Visagie C.M."/>
            <person name="Spraker J."/>
            <person name="Barnes I."/>
            <person name="Buitendag C."/>
            <person name="Ceriani C."/>
            <person name="Del Mar Angel L."/>
            <person name="du Plessis D."/>
            <person name="Fuchs T."/>
            <person name="Gasser K."/>
            <person name="Kramer D."/>
            <person name="Li W."/>
            <person name="Munsamy K."/>
            <person name="Piso A."/>
            <person name="Price J.L."/>
            <person name="Sonnekus B."/>
            <person name="Thomas C."/>
            <person name="van der Nest A."/>
            <person name="van Dijk A."/>
            <person name="van Heerden A."/>
            <person name="van Vuuren N."/>
            <person name="Yilmaz N."/>
            <person name="Duong T.A."/>
            <person name="van der Merwe N.A."/>
            <person name="Wingfield M.J."/>
            <person name="Wingfield B.D."/>
        </authorList>
    </citation>
    <scope>NUCLEOTIDE SEQUENCE [LARGE SCALE GENOMIC DNA]</scope>
    <source>
        <strain evidence="3 4">CMW 18167</strain>
    </source>
</reference>
<evidence type="ECO:0000313" key="4">
    <source>
        <dbReference type="Proteomes" id="UP001583193"/>
    </source>
</evidence>
<organism evidence="3 4">
    <name type="scientific">Paecilomyces lecythidis</name>
    <dbReference type="NCBI Taxonomy" id="3004212"/>
    <lineage>
        <taxon>Eukaryota</taxon>
        <taxon>Fungi</taxon>
        <taxon>Dikarya</taxon>
        <taxon>Ascomycota</taxon>
        <taxon>Pezizomycotina</taxon>
        <taxon>Eurotiomycetes</taxon>
        <taxon>Eurotiomycetidae</taxon>
        <taxon>Eurotiales</taxon>
        <taxon>Thermoascaceae</taxon>
        <taxon>Paecilomyces</taxon>
    </lineage>
</organism>
<gene>
    <name evidence="3" type="ORF">Plec18167_004037</name>
</gene>
<proteinExistence type="predicted"/>